<evidence type="ECO:0000313" key="1">
    <source>
        <dbReference type="Proteomes" id="UP000095286"/>
    </source>
</evidence>
<name>A0AC35UDP0_9BILA</name>
<dbReference type="WBParaSite" id="RSKR_0001004900.1">
    <property type="protein sequence ID" value="RSKR_0001004900.1"/>
    <property type="gene ID" value="RSKR_0001004900"/>
</dbReference>
<reference evidence="2" key="1">
    <citation type="submission" date="2016-11" db="UniProtKB">
        <authorList>
            <consortium name="WormBaseParasite"/>
        </authorList>
    </citation>
    <scope>IDENTIFICATION</scope>
    <source>
        <strain evidence="2">KR3021</strain>
    </source>
</reference>
<organism evidence="1 2">
    <name type="scientific">Rhabditophanes sp. KR3021</name>
    <dbReference type="NCBI Taxonomy" id="114890"/>
    <lineage>
        <taxon>Eukaryota</taxon>
        <taxon>Metazoa</taxon>
        <taxon>Ecdysozoa</taxon>
        <taxon>Nematoda</taxon>
        <taxon>Chromadorea</taxon>
        <taxon>Rhabditida</taxon>
        <taxon>Tylenchina</taxon>
        <taxon>Panagrolaimomorpha</taxon>
        <taxon>Strongyloidoidea</taxon>
        <taxon>Alloionematidae</taxon>
        <taxon>Rhabditophanes</taxon>
    </lineage>
</organism>
<sequence length="1834" mass="214727">MSGYDIRCAKWDQISNLLIDTYGARSIESETSIIAPIPPMFKKKELVETKLLRRFAFTPNLGQGIVIRKPISESDEQTDFDTSRFEHSYDRKEPRCKSLAILTETTHLILEGPKWKKAESVGKAGTPPIMSMEDDKPETLTEEQILEVERFHKHFAEEKRREDERMSNERHDRMEIKRKMRMKEEDGLARRRHQRRHTNSRNSCQHQMMREDCELRNQEECNSHHESDIRTRRQKPSPQDEITQIKDNLCPATGKGSQSRHIIRKNVSPPHGSASSSDYQNTMKCDSLFMNERLPSKSLGTFDECQKSDMRMRNISNDVTVDRNMGFKEEVRTPTENIVNQVKTKNSFIEGAFDETWECLNEIEAQMHLGKSNVDDAHFKELLNRKTVSPSPFTYKQKVTISCLERFVDDKKSGGEEVPHFNNEKAQMRKLPAGPLYTEVPLGGDCCTGNDSNHCPQEVIDNEEHQMGSRRRKRRVKRYDLGHFDRRGNYRKNDYYPSSGSAQSKDSKTSSFEPVDRYGSPDERGSFGISSIQYVNRYGSPDEEGQYIGYYLRRVDNNGNISDREHYTKYLIERSYRKRSGDQNDEDHLRRNSYNSGSPDQHPYDRRHFYDGSDVEYCHSSQYFFGQADSEGYSDENGHFRRLRPVYVNSDSECGSKEGKYLRFPIVPVGRNGSNGYHGSVIGFVDKELSSGEENIVYRRRYNRRRYDRRRRHPRDEDMEGSGGEERQCGRSQNQGNEERRHQNRGGDSGGEEIEGDEDSDGQGYRDSDGQGNRNSRRHGNPNEGRHQKRDPHGHSGNRRLDNRSPHQQKRYCGNRQISGQRTSQQSDNERISQQDFDKRMSKQNFDERRSQQQGGGCRSQQDGDEHRKQQDGDERRGSYEDRYYSTDGRNQGRRDPSDRKSQDRIDSPDRQSQGSRNSPDSRNEDGRGSRERQYSQERLNEEEHSGGSRRKHQHAYERCGQGTPERFGRRTPKRYRGRSPPRGRSRERRDGRYSRRHYSPERPQSWASDEHSDGRRNRPRYASSNERSYEYPRRRFIHRCSSEIRDTYFYKNMSKEQFKIYCAGASDPSAESHGRNYRRKCLNREWKFFKSMPDNKSVFNDSDRNSSTIDMERDRLEYMLRDEEDVIVKDDGRGCNPDRYIARSREYYKDDGVSDDSDAKCERHCKLVNNELAMDATCTRSRDIERNAFRAEVLRKYRNPINDLDKRRMYFDEACEAYELSCRKYEVGVESYELAVPGESTLTFKMFLEKFGFKDPKMRDITEFWLMALLGKGEISKTYVALEASTKRPYIIKKLTKYNKHCRSEMLKYKMEIEVCSRIKHPHIAQIKDFITYENNPVGLLLYDLYPMSLQNYMDVGRRHAVDQEFVHLVGKSMFDAIQYLHRSKIVHRNLKPENILINERLGHVVLADFEDAANAKEEISGHLSECFTCCWYCPPETLIDRNRWDESIDVWAMSVILCELYRDSEGLWRGITDLDSVCQIFSMIGTPTEETWPGCMDLTFFKNGEYNQVERQELDAYLIEAPREFIKLMNSVFQYNPDSRPTAYQLFTSLFYDGLTDEEDDSLEGQQTAEINEAARWYFRKNYNHFTELVSKIPKHKIVLAFANRRRVEATGKEFLPDKTDPFYCLQRKEKLSDNEIVLRTLALTYVKYNAFEQLEQLYESDRVFKAFCEGPQTKDFLKMCEEYSSVVKVGADKIEPEVITILDEPMDAIIVDKPETSIINKVHKLAIAEDSNNSKGSEKQSHKKKEVELSHAERKTKKRAAKLERQNAARLREEQELQAQREKEELLRAQRKEKAREEKAKKKAEKRRRPPVIEDDDEEEEPPSGAKKSHG</sequence>
<accession>A0AC35UDP0</accession>
<evidence type="ECO:0000313" key="2">
    <source>
        <dbReference type="WBParaSite" id="RSKR_0001004900.1"/>
    </source>
</evidence>
<proteinExistence type="predicted"/>
<protein>
    <submittedName>
        <fullName evidence="2">Protein kinase domain-containing protein</fullName>
    </submittedName>
</protein>
<dbReference type="Proteomes" id="UP000095286">
    <property type="component" value="Unplaced"/>
</dbReference>